<dbReference type="Pfam" id="PF13489">
    <property type="entry name" value="Methyltransf_23"/>
    <property type="match status" value="1"/>
</dbReference>
<dbReference type="EMBL" id="SMKX01000012">
    <property type="protein sequence ID" value="TDD61703.1"/>
    <property type="molecule type" value="Genomic_DNA"/>
</dbReference>
<dbReference type="InterPro" id="IPR029063">
    <property type="entry name" value="SAM-dependent_MTases_sf"/>
</dbReference>
<dbReference type="AlphaFoldDB" id="A0A4R4ZRT4"/>
<dbReference type="Gene3D" id="3.40.50.150">
    <property type="entry name" value="Vaccinia Virus protein VP39"/>
    <property type="match status" value="1"/>
</dbReference>
<gene>
    <name evidence="2" type="ORF">E1263_06530</name>
</gene>
<dbReference type="CDD" id="cd02440">
    <property type="entry name" value="AdoMet_MTases"/>
    <property type="match status" value="1"/>
</dbReference>
<dbReference type="PANTHER" id="PTHR43861">
    <property type="entry name" value="TRANS-ACONITATE 2-METHYLTRANSFERASE-RELATED"/>
    <property type="match status" value="1"/>
</dbReference>
<keyword evidence="1 2" id="KW-0808">Transferase</keyword>
<evidence type="ECO:0000313" key="2">
    <source>
        <dbReference type="EMBL" id="TDD61703.1"/>
    </source>
</evidence>
<proteinExistence type="predicted"/>
<dbReference type="SUPFAM" id="SSF53335">
    <property type="entry name" value="S-adenosyl-L-methionine-dependent methyltransferases"/>
    <property type="match status" value="1"/>
</dbReference>
<dbReference type="GO" id="GO:0008168">
    <property type="term" value="F:methyltransferase activity"/>
    <property type="evidence" value="ECO:0007669"/>
    <property type="project" value="UniProtKB-KW"/>
</dbReference>
<dbReference type="PANTHER" id="PTHR43861:SF3">
    <property type="entry name" value="PUTATIVE (AFU_ORTHOLOGUE AFUA_2G14390)-RELATED"/>
    <property type="match status" value="1"/>
</dbReference>
<comment type="caution">
    <text evidence="2">The sequence shown here is derived from an EMBL/GenBank/DDBJ whole genome shotgun (WGS) entry which is preliminary data.</text>
</comment>
<evidence type="ECO:0000313" key="3">
    <source>
        <dbReference type="Proteomes" id="UP000295124"/>
    </source>
</evidence>
<accession>A0A4R4ZRT4</accession>
<evidence type="ECO:0000256" key="1">
    <source>
        <dbReference type="ARBA" id="ARBA00022679"/>
    </source>
</evidence>
<sequence>MPYLFDNTADQTVERFAVLESRYDLFSQGQLGLTGLGPGWRCLEVGGGGGSLACWMGERVAPGGEVTVTDLEPRWAATRPRPATVRLLRHDIVRDPAPGDGFDLVHARLVLLHLPERLHVLDRLVKMLKPGGWLVLEEFDSSWTPVLAASDEVASALFERVHATVLRLLEQAGAEPVWGRQVLGAMMRAGLEEVAATTYAEAWQGGGEGIQFHRANVEQVAGQLAEAGIGPRELEQFWALLEDPAFVVNSYPLISARGRRPRQ</sequence>
<dbReference type="OrthoDB" id="3469983at2"/>
<dbReference type="Proteomes" id="UP000295124">
    <property type="component" value="Unassembled WGS sequence"/>
</dbReference>
<protein>
    <submittedName>
        <fullName evidence="2">Methyltransferase domain-containing protein</fullName>
    </submittedName>
</protein>
<dbReference type="GO" id="GO:0032259">
    <property type="term" value="P:methylation"/>
    <property type="evidence" value="ECO:0007669"/>
    <property type="project" value="UniProtKB-KW"/>
</dbReference>
<name>A0A4R4ZRT4_9ACTN</name>
<keyword evidence="2" id="KW-0489">Methyltransferase</keyword>
<reference evidence="2 3" key="1">
    <citation type="submission" date="2019-03" db="EMBL/GenBank/DDBJ databases">
        <title>Draft genome sequences of novel Actinobacteria.</title>
        <authorList>
            <person name="Sahin N."/>
            <person name="Ay H."/>
            <person name="Saygin H."/>
        </authorList>
    </citation>
    <scope>NUCLEOTIDE SEQUENCE [LARGE SCALE GENOMIC DNA]</scope>
    <source>
        <strain evidence="2 3">JCM 13523</strain>
    </source>
</reference>
<keyword evidence="3" id="KW-1185">Reference proteome</keyword>
<organism evidence="2 3">
    <name type="scientific">Kribbella antibiotica</name>
    <dbReference type="NCBI Taxonomy" id="190195"/>
    <lineage>
        <taxon>Bacteria</taxon>
        <taxon>Bacillati</taxon>
        <taxon>Actinomycetota</taxon>
        <taxon>Actinomycetes</taxon>
        <taxon>Propionibacteriales</taxon>
        <taxon>Kribbellaceae</taxon>
        <taxon>Kribbella</taxon>
    </lineage>
</organism>